<evidence type="ECO:0000259" key="6">
    <source>
        <dbReference type="SMART" id="SM01332"/>
    </source>
</evidence>
<comment type="similarity">
    <text evidence="3">Belongs to the cyclin family.</text>
</comment>
<protein>
    <submittedName>
        <fullName evidence="7">Uncharacterized protein</fullName>
    </submittedName>
</protein>
<feature type="compositionally biased region" description="Low complexity" evidence="4">
    <location>
        <begin position="466"/>
        <end position="485"/>
    </location>
</feature>
<dbReference type="InterPro" id="IPR004367">
    <property type="entry name" value="Cyclin_C-dom"/>
</dbReference>
<dbReference type="SUPFAM" id="SSF47954">
    <property type="entry name" value="Cyclin-like"/>
    <property type="match status" value="2"/>
</dbReference>
<evidence type="ECO:0000256" key="4">
    <source>
        <dbReference type="SAM" id="MobiDB-lite"/>
    </source>
</evidence>
<dbReference type="Proteomes" id="UP001187415">
    <property type="component" value="Unassembled WGS sequence"/>
</dbReference>
<evidence type="ECO:0000259" key="5">
    <source>
        <dbReference type="SMART" id="SM00385"/>
    </source>
</evidence>
<sequence>MARTGFCDSKPLLDLHKKGDERRASLRTWGNAYGPIDRRQAVEAEESRMAPVKTEPEQRWERRLSLQTGEGIIMGFHEDTRTHSAADGCVEKSVPFYPHGLQGLHSLQALVPSLLRHEVEIALEKLNMVWDQTYAWDMFLDMMRTQTWNSFPNADLPRHFTDATRAVLVDWLIQVHEMLHFQEETLYLAVHLLNRSLRQIKVTTANLQLLGMVCLFLAAKKEECLLPEVSGLCYLMDHTYTKHQLLRMERKVLCGLKFDLSYTPPLHFLLLIASVARCSAKVVWMARYLLELSLLEGQCVVFQPVQLAGAALCLSRRVLQELLTPEGEAAWCLASSIHVGSETAVLRIMQTLASAAAKAQSRETCATFIKFSSPETMHLIGNNYITIRGSTMPKERPCLSEHSPCSTSSMMNAKDKGNSTNLLPLRDGKDTDESSGRGSHCSSEKDSGYSDGSDWQQTDVEDQRTNRSQSRSSESTESSQQGQNQKLDQGAAGITTFPSTGQELAPIYILKNTVLKQLLSSPSLPHQADMIQKRGHLLWRNGSEETRRSSAPRMVLLHQPSLLPAHMQLHKPLSRYSATEKKKRGTYLPILNSYPRIAPHPSKKPPVKSPLVEESQIASKRVCTKHKTDGLPATESLPDQKLFKQPKLVVSGQAGSSLTTDSQPSSSTASSSSHGSHFLSRLHSASSFLATKRLHKTGTTSTRHRRFLNTVEILRQSGLLDITLRTKELLRQSNATEQDIAQLRQHTELLCQAAGSHSFNDITGWEHLYKAMAESGNYPNLKLQQNLQILTHSDPGTQSETNVTADTDRVPGAGNSDVHQHSHSQQDTEFEATDKFPENVPFMPPDSSTD</sequence>
<proteinExistence type="inferred from homology"/>
<reference evidence="7" key="1">
    <citation type="submission" date="2023-07" db="EMBL/GenBank/DDBJ databases">
        <title>Chromosome-level Genome Assembly of Striped Snakehead (Channa striata).</title>
        <authorList>
            <person name="Liu H."/>
        </authorList>
    </citation>
    <scope>NUCLEOTIDE SEQUENCE</scope>
    <source>
        <strain evidence="7">Gz</strain>
        <tissue evidence="7">Muscle</tissue>
    </source>
</reference>
<feature type="region of interest" description="Disordered" evidence="4">
    <location>
        <begin position="395"/>
        <end position="487"/>
    </location>
</feature>
<comment type="subunit">
    <text evidence="2">Interacts with the CDK1 protein kinase to form a serine/threonine kinase holoenzyme complex also known as maturation promoting factor (MPF). The cyclin subunit imparts substrate specificity to the complex.</text>
</comment>
<dbReference type="InterPro" id="IPR031602">
    <property type="entry name" value="CIPC"/>
</dbReference>
<evidence type="ECO:0000313" key="8">
    <source>
        <dbReference type="Proteomes" id="UP001187415"/>
    </source>
</evidence>
<dbReference type="FunFam" id="1.10.472.10:FF:000057">
    <property type="entry name" value="Cyclin N-terminal domain containing 2"/>
    <property type="match status" value="1"/>
</dbReference>
<evidence type="ECO:0000256" key="1">
    <source>
        <dbReference type="ARBA" id="ARBA00023127"/>
    </source>
</evidence>
<feature type="compositionally biased region" description="Basic and acidic residues" evidence="4">
    <location>
        <begin position="426"/>
        <end position="435"/>
    </location>
</feature>
<dbReference type="PANTHER" id="PTHR34648:SF7">
    <property type="entry name" value="SI:CH211-132B12.7"/>
    <property type="match status" value="1"/>
</dbReference>
<dbReference type="SMART" id="SM01332">
    <property type="entry name" value="Cyclin_C"/>
    <property type="match status" value="1"/>
</dbReference>
<dbReference type="PANTHER" id="PTHR34648">
    <property type="entry name" value="CLOCK-INTERACTING PACEMAKER"/>
    <property type="match status" value="1"/>
</dbReference>
<comment type="caution">
    <text evidence="7">The sequence shown here is derived from an EMBL/GenBank/DDBJ whole genome shotgun (WGS) entry which is preliminary data.</text>
</comment>
<feature type="domain" description="Cyclin C-terminal" evidence="6">
    <location>
        <begin position="263"/>
        <end position="383"/>
    </location>
</feature>
<feature type="domain" description="Cyclin-like" evidence="5">
    <location>
        <begin position="267"/>
        <end position="354"/>
    </location>
</feature>
<feature type="compositionally biased region" description="Low complexity" evidence="4">
    <location>
        <begin position="656"/>
        <end position="677"/>
    </location>
</feature>
<accession>A0AA88N1C5</accession>
<keyword evidence="8" id="KW-1185">Reference proteome</keyword>
<dbReference type="GO" id="GO:0005634">
    <property type="term" value="C:nucleus"/>
    <property type="evidence" value="ECO:0007669"/>
    <property type="project" value="TreeGrafter"/>
</dbReference>
<dbReference type="GO" id="GO:0042754">
    <property type="term" value="P:negative regulation of circadian rhythm"/>
    <property type="evidence" value="ECO:0007669"/>
    <property type="project" value="InterPro"/>
</dbReference>
<evidence type="ECO:0000256" key="2">
    <source>
        <dbReference type="ARBA" id="ARBA00025821"/>
    </source>
</evidence>
<dbReference type="SMART" id="SM00385">
    <property type="entry name" value="CYCLIN"/>
    <property type="match status" value="2"/>
</dbReference>
<dbReference type="InterPro" id="IPR036915">
    <property type="entry name" value="Cyclin-like_sf"/>
</dbReference>
<feature type="region of interest" description="Disordered" evidence="4">
    <location>
        <begin position="653"/>
        <end position="677"/>
    </location>
</feature>
<dbReference type="InterPro" id="IPR013763">
    <property type="entry name" value="Cyclin-like_dom"/>
</dbReference>
<gene>
    <name evidence="7" type="ORF">Q5P01_009964</name>
</gene>
<dbReference type="CDD" id="cd20542">
    <property type="entry name" value="CYCLIN_CNTD2"/>
    <property type="match status" value="1"/>
</dbReference>
<dbReference type="Pfam" id="PF15800">
    <property type="entry name" value="CiPC"/>
    <property type="match status" value="1"/>
</dbReference>
<feature type="compositionally biased region" description="Polar residues" evidence="4">
    <location>
        <begin position="792"/>
        <end position="805"/>
    </location>
</feature>
<feature type="domain" description="Cyclin-like" evidence="5">
    <location>
        <begin position="170"/>
        <end position="254"/>
    </location>
</feature>
<dbReference type="AlphaFoldDB" id="A0AA88N1C5"/>
<name>A0AA88N1C5_CHASR</name>
<organism evidence="7 8">
    <name type="scientific">Channa striata</name>
    <name type="common">Snakehead murrel</name>
    <name type="synonym">Ophicephalus striatus</name>
    <dbReference type="NCBI Taxonomy" id="64152"/>
    <lineage>
        <taxon>Eukaryota</taxon>
        <taxon>Metazoa</taxon>
        <taxon>Chordata</taxon>
        <taxon>Craniata</taxon>
        <taxon>Vertebrata</taxon>
        <taxon>Euteleostomi</taxon>
        <taxon>Actinopterygii</taxon>
        <taxon>Neopterygii</taxon>
        <taxon>Teleostei</taxon>
        <taxon>Neoteleostei</taxon>
        <taxon>Acanthomorphata</taxon>
        <taxon>Anabantaria</taxon>
        <taxon>Anabantiformes</taxon>
        <taxon>Channoidei</taxon>
        <taxon>Channidae</taxon>
        <taxon>Channa</taxon>
    </lineage>
</organism>
<keyword evidence="1 3" id="KW-0195">Cyclin</keyword>
<dbReference type="Gene3D" id="1.10.472.10">
    <property type="entry name" value="Cyclin-like"/>
    <property type="match status" value="2"/>
</dbReference>
<dbReference type="Pfam" id="PF00134">
    <property type="entry name" value="Cyclin_N"/>
    <property type="match status" value="1"/>
</dbReference>
<dbReference type="GO" id="GO:0045892">
    <property type="term" value="P:negative regulation of DNA-templated transcription"/>
    <property type="evidence" value="ECO:0007669"/>
    <property type="project" value="InterPro"/>
</dbReference>
<feature type="region of interest" description="Disordered" evidence="4">
    <location>
        <begin position="591"/>
        <end position="615"/>
    </location>
</feature>
<evidence type="ECO:0000313" key="7">
    <source>
        <dbReference type="EMBL" id="KAK2846965.1"/>
    </source>
</evidence>
<dbReference type="EMBL" id="JAUPFM010000007">
    <property type="protein sequence ID" value="KAK2846965.1"/>
    <property type="molecule type" value="Genomic_DNA"/>
</dbReference>
<evidence type="ECO:0000256" key="3">
    <source>
        <dbReference type="RuleBase" id="RU000383"/>
    </source>
</evidence>
<dbReference type="InterPro" id="IPR006671">
    <property type="entry name" value="Cyclin_N"/>
</dbReference>
<feature type="compositionally biased region" description="Basic and acidic residues" evidence="4">
    <location>
        <begin position="818"/>
        <end position="837"/>
    </location>
</feature>
<dbReference type="Pfam" id="PF02984">
    <property type="entry name" value="Cyclin_C"/>
    <property type="match status" value="1"/>
</dbReference>
<feature type="region of interest" description="Disordered" evidence="4">
    <location>
        <begin position="792"/>
        <end position="850"/>
    </location>
</feature>